<dbReference type="Proteomes" id="UP000541154">
    <property type="component" value="Unassembled WGS sequence"/>
</dbReference>
<keyword evidence="4" id="KW-1185">Reference proteome</keyword>
<evidence type="ECO:0000256" key="1">
    <source>
        <dbReference type="SAM" id="MobiDB-lite"/>
    </source>
</evidence>
<dbReference type="PANTHER" id="PTHR21319:SF0">
    <property type="entry name" value="AND RING FINGER DOMAIN PROTEIN, PUTATIVE (AFU_ORTHOLOGUE AFUA_1G08900)-RELATED"/>
    <property type="match status" value="1"/>
</dbReference>
<feature type="region of interest" description="Disordered" evidence="1">
    <location>
        <begin position="20"/>
        <end position="103"/>
    </location>
</feature>
<feature type="region of interest" description="Disordered" evidence="1">
    <location>
        <begin position="228"/>
        <end position="254"/>
    </location>
</feature>
<dbReference type="EMBL" id="SPNV01000117">
    <property type="protein sequence ID" value="KAF5860846.1"/>
    <property type="molecule type" value="Genomic_DNA"/>
</dbReference>
<dbReference type="AlphaFoldDB" id="A0A8H6A2W7"/>
<sequence>MSGLITSLLIESVVRQARRLSQQTEGSRPPSILDQPEPLSIQYPKSSAGNEDNTNSTTRAMMSHSGQEEQPNTGLPGGYVASEDDPSFSALTESTDETEPLSLQHQTRHIVDNIDSEDSNSHIVVMHGIDPMGPRQAASVTIPTRSVSQQTSTILPETERASHNHLGIVEANGHFSLPEDDGMGDLRKKIHAIRDLNCSNMEQARMIHRLMTENYNACQSNLDTQTMQATLSHSGPRSPDRPVTPNRHESGQSFKRQSLIPASPSSVAQQEVQHCLTAEDLKPTFFPKNELEPPLDDVDDTDAEELEEACLGCRHYKRNVKLQCHACKSKTITNMESTFRNLDRTIQGQPMPAEFNDTKALIYCNDCGAKSVVKYHWLGLKCDMCESYNTAQIRLVNGDILDSLEDGDDDVRGGFVTTRTRPSSQGADEIVLPTLASLRLDTDPGPGTSLTTRLNAPLSAESNGRFSSYSITRGRAVSPVISNYFGIPPDRDSERPKSTSLFGGGASKANENEDSGEIRLWGTKFKYRLEEEDGRGNA</sequence>
<accession>A0A8H6A2W7</accession>
<dbReference type="Gene3D" id="2.20.28.10">
    <property type="match status" value="1"/>
</dbReference>
<dbReference type="Pfam" id="PF14599">
    <property type="entry name" value="zinc_ribbon_6"/>
    <property type="match status" value="1"/>
</dbReference>
<evidence type="ECO:0000313" key="4">
    <source>
        <dbReference type="Proteomes" id="UP000541154"/>
    </source>
</evidence>
<dbReference type="InterPro" id="IPR039512">
    <property type="entry name" value="RCHY1_zinc-ribbon"/>
</dbReference>
<comment type="caution">
    <text evidence="3">The sequence shown here is derived from an EMBL/GenBank/DDBJ whole genome shotgun (WGS) entry which is preliminary data.</text>
</comment>
<dbReference type="PANTHER" id="PTHR21319">
    <property type="entry name" value="RING FINGER AND CHY ZINC FINGER DOMAIN-CONTAINING PROTEIN 1"/>
    <property type="match status" value="1"/>
</dbReference>
<proteinExistence type="predicted"/>
<reference evidence="3 4" key="1">
    <citation type="submission" date="2019-04" db="EMBL/GenBank/DDBJ databases">
        <title>Aspergillus burnettii sp. nov., novel species from soil in southeast Queensland.</title>
        <authorList>
            <person name="Gilchrist C.L.M."/>
            <person name="Pitt J.I."/>
            <person name="Lange L."/>
            <person name="Lacey H.J."/>
            <person name="Vuong D."/>
            <person name="Midgley D.J."/>
            <person name="Greenfield P."/>
            <person name="Bradbury M."/>
            <person name="Lacey E."/>
            <person name="Busk P.K."/>
            <person name="Pilgaard B."/>
            <person name="Chooi Y.H."/>
            <person name="Piggott A.M."/>
        </authorList>
    </citation>
    <scope>NUCLEOTIDE SEQUENCE [LARGE SCALE GENOMIC DNA]</scope>
    <source>
        <strain evidence="3 4">FRR 5400</strain>
    </source>
</reference>
<organism evidence="3 4">
    <name type="scientific">Petromyces alliaceus</name>
    <name type="common">Aspergillus alliaceus</name>
    <dbReference type="NCBI Taxonomy" id="209559"/>
    <lineage>
        <taxon>Eukaryota</taxon>
        <taxon>Fungi</taxon>
        <taxon>Dikarya</taxon>
        <taxon>Ascomycota</taxon>
        <taxon>Pezizomycotina</taxon>
        <taxon>Eurotiomycetes</taxon>
        <taxon>Eurotiomycetidae</taxon>
        <taxon>Eurotiales</taxon>
        <taxon>Aspergillaceae</taxon>
        <taxon>Aspergillus</taxon>
        <taxon>Aspergillus subgen. Circumdati</taxon>
    </lineage>
</organism>
<dbReference type="GO" id="GO:0005634">
    <property type="term" value="C:nucleus"/>
    <property type="evidence" value="ECO:0007669"/>
    <property type="project" value="TreeGrafter"/>
</dbReference>
<dbReference type="GO" id="GO:0016567">
    <property type="term" value="P:protein ubiquitination"/>
    <property type="evidence" value="ECO:0007669"/>
    <property type="project" value="TreeGrafter"/>
</dbReference>
<feature type="region of interest" description="Disordered" evidence="1">
    <location>
        <begin position="488"/>
        <end position="515"/>
    </location>
</feature>
<protein>
    <recommendedName>
        <fullName evidence="2">RCHY1 zinc-ribbon domain-containing protein</fullName>
    </recommendedName>
</protein>
<gene>
    <name evidence="3" type="ORF">ETB97_000998</name>
</gene>
<dbReference type="GO" id="GO:0061630">
    <property type="term" value="F:ubiquitin protein ligase activity"/>
    <property type="evidence" value="ECO:0007669"/>
    <property type="project" value="TreeGrafter"/>
</dbReference>
<name>A0A8H6A2W7_PETAA</name>
<dbReference type="GO" id="GO:0006511">
    <property type="term" value="P:ubiquitin-dependent protein catabolic process"/>
    <property type="evidence" value="ECO:0007669"/>
    <property type="project" value="TreeGrafter"/>
</dbReference>
<feature type="compositionally biased region" description="Polar residues" evidence="1">
    <location>
        <begin position="43"/>
        <end position="73"/>
    </location>
</feature>
<feature type="domain" description="RCHY1 zinc-ribbon" evidence="2">
    <location>
        <begin position="334"/>
        <end position="390"/>
    </location>
</feature>
<evidence type="ECO:0000259" key="2">
    <source>
        <dbReference type="Pfam" id="PF14599"/>
    </source>
</evidence>
<evidence type="ECO:0000313" key="3">
    <source>
        <dbReference type="EMBL" id="KAF5860846.1"/>
    </source>
</evidence>